<feature type="region of interest" description="Disordered" evidence="1">
    <location>
        <begin position="1"/>
        <end position="96"/>
    </location>
</feature>
<organism evidence="4">
    <name type="scientific">Gongylonema pulchrum</name>
    <dbReference type="NCBI Taxonomy" id="637853"/>
    <lineage>
        <taxon>Eukaryota</taxon>
        <taxon>Metazoa</taxon>
        <taxon>Ecdysozoa</taxon>
        <taxon>Nematoda</taxon>
        <taxon>Chromadorea</taxon>
        <taxon>Rhabditida</taxon>
        <taxon>Spirurina</taxon>
        <taxon>Spiruromorpha</taxon>
        <taxon>Spiruroidea</taxon>
        <taxon>Gongylonematidae</taxon>
        <taxon>Gongylonema</taxon>
    </lineage>
</organism>
<keyword evidence="3" id="KW-1185">Reference proteome</keyword>
<evidence type="ECO:0000256" key="1">
    <source>
        <dbReference type="SAM" id="MobiDB-lite"/>
    </source>
</evidence>
<dbReference type="EMBL" id="UYRT01015384">
    <property type="protein sequence ID" value="VDK54955.1"/>
    <property type="molecule type" value="Genomic_DNA"/>
</dbReference>
<feature type="compositionally biased region" description="Polar residues" evidence="1">
    <location>
        <begin position="36"/>
        <end position="48"/>
    </location>
</feature>
<evidence type="ECO:0000313" key="2">
    <source>
        <dbReference type="EMBL" id="VDK54955.1"/>
    </source>
</evidence>
<protein>
    <submittedName>
        <fullName evidence="4">BHLH domain-containing protein</fullName>
    </submittedName>
</protein>
<dbReference type="Proteomes" id="UP000271098">
    <property type="component" value="Unassembled WGS sequence"/>
</dbReference>
<dbReference type="AlphaFoldDB" id="A0A183DCQ9"/>
<evidence type="ECO:0000313" key="3">
    <source>
        <dbReference type="Proteomes" id="UP000271098"/>
    </source>
</evidence>
<name>A0A183DCQ9_9BILA</name>
<gene>
    <name evidence="2" type="ORF">GPUH_LOCUS6501</name>
</gene>
<feature type="compositionally biased region" description="Basic and acidic residues" evidence="1">
    <location>
        <begin position="81"/>
        <end position="96"/>
    </location>
</feature>
<reference evidence="4" key="1">
    <citation type="submission" date="2016-06" db="UniProtKB">
        <authorList>
            <consortium name="WormBaseParasite"/>
        </authorList>
    </citation>
    <scope>IDENTIFICATION</scope>
</reference>
<accession>A0A183DCQ9</accession>
<sequence length="117" mass="12881">MDGANAEIDEDMDDVEEKPMSSNATDSEDHLMSDVSGESQDSPTSGKSSIDEASGSSGAEQGSDKRERRRKAGLKLNEIAARLHEKNSPESPHSADVRTEIKCEVDFFHFLLTRLKR</sequence>
<evidence type="ECO:0000313" key="4">
    <source>
        <dbReference type="WBParaSite" id="GPUH_0000650901-mRNA-1"/>
    </source>
</evidence>
<dbReference type="WBParaSite" id="GPUH_0000650901-mRNA-1">
    <property type="protein sequence ID" value="GPUH_0000650901-mRNA-1"/>
    <property type="gene ID" value="GPUH_0000650901"/>
</dbReference>
<feature type="compositionally biased region" description="Low complexity" evidence="1">
    <location>
        <begin position="52"/>
        <end position="61"/>
    </location>
</feature>
<feature type="compositionally biased region" description="Acidic residues" evidence="1">
    <location>
        <begin position="7"/>
        <end position="16"/>
    </location>
</feature>
<reference evidence="2 3" key="2">
    <citation type="submission" date="2018-11" db="EMBL/GenBank/DDBJ databases">
        <authorList>
            <consortium name="Pathogen Informatics"/>
        </authorList>
    </citation>
    <scope>NUCLEOTIDE SEQUENCE [LARGE SCALE GENOMIC DNA]</scope>
</reference>
<proteinExistence type="predicted"/>